<protein>
    <submittedName>
        <fullName evidence="1">Uncharacterized protein</fullName>
    </submittedName>
</protein>
<name>A0A9N7UFL7_PLEPL</name>
<organism evidence="1 2">
    <name type="scientific">Pleuronectes platessa</name>
    <name type="common">European plaice</name>
    <dbReference type="NCBI Taxonomy" id="8262"/>
    <lineage>
        <taxon>Eukaryota</taxon>
        <taxon>Metazoa</taxon>
        <taxon>Chordata</taxon>
        <taxon>Craniata</taxon>
        <taxon>Vertebrata</taxon>
        <taxon>Euteleostomi</taxon>
        <taxon>Actinopterygii</taxon>
        <taxon>Neopterygii</taxon>
        <taxon>Teleostei</taxon>
        <taxon>Neoteleostei</taxon>
        <taxon>Acanthomorphata</taxon>
        <taxon>Carangaria</taxon>
        <taxon>Pleuronectiformes</taxon>
        <taxon>Pleuronectoidei</taxon>
        <taxon>Pleuronectidae</taxon>
        <taxon>Pleuronectes</taxon>
    </lineage>
</organism>
<keyword evidence="2" id="KW-1185">Reference proteome</keyword>
<accession>A0A9N7UFL7</accession>
<evidence type="ECO:0000313" key="1">
    <source>
        <dbReference type="EMBL" id="CAB1431063.1"/>
    </source>
</evidence>
<sequence length="168" mass="19555">MQSLSCCHHPGALVAYVVTETVDLQVESGGEERWKNASESDCFKLIHLKDYANITTTDNRFPQNLGQDRSRYIQAWIWTKEWMLKSQPCNRFGRTPLLLTTELMRGLMSGCSCRPHTEEKVKGQRSLALWVYAALEESQMRTGGRDKIELDVYEAEKEIKARRRREKW</sequence>
<dbReference type="AlphaFoldDB" id="A0A9N7UFL7"/>
<evidence type="ECO:0000313" key="2">
    <source>
        <dbReference type="Proteomes" id="UP001153269"/>
    </source>
</evidence>
<proteinExistence type="predicted"/>
<dbReference type="Proteomes" id="UP001153269">
    <property type="component" value="Unassembled WGS sequence"/>
</dbReference>
<reference evidence="1" key="1">
    <citation type="submission" date="2020-03" db="EMBL/GenBank/DDBJ databases">
        <authorList>
            <person name="Weist P."/>
        </authorList>
    </citation>
    <scope>NUCLEOTIDE SEQUENCE</scope>
</reference>
<comment type="caution">
    <text evidence="1">The sequence shown here is derived from an EMBL/GenBank/DDBJ whole genome shotgun (WGS) entry which is preliminary data.</text>
</comment>
<dbReference type="EMBL" id="CADEAL010001302">
    <property type="protein sequence ID" value="CAB1431063.1"/>
    <property type="molecule type" value="Genomic_DNA"/>
</dbReference>
<gene>
    <name evidence="1" type="ORF">PLEPLA_LOCUS19059</name>
</gene>